<dbReference type="RefSeq" id="WP_188365095.1">
    <property type="nucleotide sequence ID" value="NZ_BAABJF010000002.1"/>
</dbReference>
<accession>A0A917CPU2</accession>
<sequence>MKKYSCLSIVTALGFSSLAIAGDPLNCSPNASTSFQDYLNRAYTVSNDNLGNMTLTSQCTNLTDQQVLGNLSACGAVMNPINGLGLNPMDQLLYGLMPTDSRGIGTHLEMTFPFPAPGKPGDIMKADPVDVYRIGNDGGYENIGTIQPPAETSTSGDIEQVVPIVHSAATFNEAGDYFVLAYRTNYESSANVMAGTGEVDYQAPQIVIGQVSHADLTAAAGGNIATVWSDVDDSSDPVCAAVVNEFRNQTNAFSACVVNDYIANGNHDQAVDNCLASSGIMNKGIHDFAVSPVNNHFYAYDSQTYPDRDVLIDVDPTTMTAACTEFSDVGNNTGRLTSLMFSQQNKLVALFADESNGIWIDVTAGGTYGDFNLIAQPVTPFPHGDGSSLPFNIINKSLKGATLTDLIFKNGFEDFIFANGFESDGPPPPICPAF</sequence>
<proteinExistence type="predicted"/>
<dbReference type="Proteomes" id="UP000605253">
    <property type="component" value="Unassembled WGS sequence"/>
</dbReference>
<name>A0A917CPU2_9GAMM</name>
<protein>
    <recommendedName>
        <fullName evidence="4">Secreted protein</fullName>
    </recommendedName>
</protein>
<evidence type="ECO:0000313" key="3">
    <source>
        <dbReference type="Proteomes" id="UP000605253"/>
    </source>
</evidence>
<evidence type="ECO:0008006" key="4">
    <source>
        <dbReference type="Google" id="ProtNLM"/>
    </source>
</evidence>
<keyword evidence="1" id="KW-0732">Signal</keyword>
<comment type="caution">
    <text evidence="2">The sequence shown here is derived from an EMBL/GenBank/DDBJ whole genome shotgun (WGS) entry which is preliminary data.</text>
</comment>
<gene>
    <name evidence="2" type="ORF">GCM10011365_15000</name>
</gene>
<organism evidence="2 3">
    <name type="scientific">Marinicella pacifica</name>
    <dbReference type="NCBI Taxonomy" id="1171543"/>
    <lineage>
        <taxon>Bacteria</taxon>
        <taxon>Pseudomonadati</taxon>
        <taxon>Pseudomonadota</taxon>
        <taxon>Gammaproteobacteria</taxon>
        <taxon>Lysobacterales</taxon>
        <taxon>Marinicellaceae</taxon>
        <taxon>Marinicella</taxon>
    </lineage>
</organism>
<feature type="signal peptide" evidence="1">
    <location>
        <begin position="1"/>
        <end position="21"/>
    </location>
</feature>
<reference evidence="2" key="1">
    <citation type="journal article" date="2014" name="Int. J. Syst. Evol. Microbiol.">
        <title>Complete genome sequence of Corynebacterium casei LMG S-19264T (=DSM 44701T), isolated from a smear-ripened cheese.</title>
        <authorList>
            <consortium name="US DOE Joint Genome Institute (JGI-PGF)"/>
            <person name="Walter F."/>
            <person name="Albersmeier A."/>
            <person name="Kalinowski J."/>
            <person name="Ruckert C."/>
        </authorList>
    </citation>
    <scope>NUCLEOTIDE SEQUENCE</scope>
    <source>
        <strain evidence="2">CGMCC 1.12181</strain>
    </source>
</reference>
<feature type="chain" id="PRO_5037126805" description="Secreted protein" evidence="1">
    <location>
        <begin position="22"/>
        <end position="434"/>
    </location>
</feature>
<evidence type="ECO:0000256" key="1">
    <source>
        <dbReference type="SAM" id="SignalP"/>
    </source>
</evidence>
<dbReference type="EMBL" id="BMEO01000005">
    <property type="protein sequence ID" value="GGF94687.1"/>
    <property type="molecule type" value="Genomic_DNA"/>
</dbReference>
<dbReference type="AlphaFoldDB" id="A0A917CPU2"/>
<keyword evidence="3" id="KW-1185">Reference proteome</keyword>
<reference evidence="2" key="2">
    <citation type="submission" date="2020-09" db="EMBL/GenBank/DDBJ databases">
        <authorList>
            <person name="Sun Q."/>
            <person name="Zhou Y."/>
        </authorList>
    </citation>
    <scope>NUCLEOTIDE SEQUENCE</scope>
    <source>
        <strain evidence="2">CGMCC 1.12181</strain>
    </source>
</reference>
<evidence type="ECO:0000313" key="2">
    <source>
        <dbReference type="EMBL" id="GGF94687.1"/>
    </source>
</evidence>